<evidence type="ECO:0000256" key="3">
    <source>
        <dbReference type="ARBA" id="ARBA00022448"/>
    </source>
</evidence>
<evidence type="ECO:0000313" key="15">
    <source>
        <dbReference type="Proteomes" id="UP000321261"/>
    </source>
</evidence>
<comment type="similarity">
    <text evidence="2">Belongs to the TMEM175 family.</text>
</comment>
<keyword evidence="8 13" id="KW-1133">Transmembrane helix</keyword>
<evidence type="ECO:0000256" key="5">
    <source>
        <dbReference type="ARBA" id="ARBA00022692"/>
    </source>
</evidence>
<dbReference type="GO" id="GO:0016020">
    <property type="term" value="C:membrane"/>
    <property type="evidence" value="ECO:0007669"/>
    <property type="project" value="UniProtKB-SubCell"/>
</dbReference>
<keyword evidence="15" id="KW-1185">Reference proteome</keyword>
<dbReference type="Pfam" id="PF06736">
    <property type="entry name" value="TMEM175"/>
    <property type="match status" value="1"/>
</dbReference>
<feature type="transmembrane region" description="Helical" evidence="13">
    <location>
        <begin position="12"/>
        <end position="30"/>
    </location>
</feature>
<keyword evidence="6" id="KW-0631">Potassium channel</keyword>
<dbReference type="PANTHER" id="PTHR31462:SF5">
    <property type="entry name" value="ENDOSOMAL_LYSOSOMAL PROTON CHANNEL TMEM175"/>
    <property type="match status" value="1"/>
</dbReference>
<evidence type="ECO:0000256" key="6">
    <source>
        <dbReference type="ARBA" id="ARBA00022826"/>
    </source>
</evidence>
<comment type="caution">
    <text evidence="14">The sequence shown here is derived from an EMBL/GenBank/DDBJ whole genome shotgun (WGS) entry which is preliminary data.</text>
</comment>
<protein>
    <submittedName>
        <fullName evidence="14">Putative membrane protein</fullName>
    </submittedName>
</protein>
<evidence type="ECO:0000256" key="13">
    <source>
        <dbReference type="SAM" id="Phobius"/>
    </source>
</evidence>
<feature type="transmembrane region" description="Helical" evidence="13">
    <location>
        <begin position="81"/>
        <end position="101"/>
    </location>
</feature>
<keyword evidence="4" id="KW-0633">Potassium transport</keyword>
<evidence type="ECO:0000313" key="14">
    <source>
        <dbReference type="EMBL" id="TWF81158.1"/>
    </source>
</evidence>
<evidence type="ECO:0000256" key="7">
    <source>
        <dbReference type="ARBA" id="ARBA00022958"/>
    </source>
</evidence>
<keyword evidence="11" id="KW-0407">Ion channel</keyword>
<feature type="transmembrane region" description="Helical" evidence="13">
    <location>
        <begin position="50"/>
        <end position="69"/>
    </location>
</feature>
<keyword evidence="7" id="KW-0630">Potassium</keyword>
<accession>A0A561T215</accession>
<evidence type="ECO:0000256" key="9">
    <source>
        <dbReference type="ARBA" id="ARBA00023065"/>
    </source>
</evidence>
<evidence type="ECO:0000256" key="11">
    <source>
        <dbReference type="ARBA" id="ARBA00023303"/>
    </source>
</evidence>
<gene>
    <name evidence="14" type="ORF">FHX44_117101</name>
</gene>
<comment type="subcellular location">
    <subcellularLocation>
        <location evidence="1">Membrane</location>
        <topology evidence="1">Multi-pass membrane protein</topology>
    </subcellularLocation>
</comment>
<keyword evidence="3" id="KW-0813">Transport</keyword>
<keyword evidence="9" id="KW-0406">Ion transport</keyword>
<evidence type="ECO:0000256" key="2">
    <source>
        <dbReference type="ARBA" id="ARBA00006920"/>
    </source>
</evidence>
<dbReference type="InterPro" id="IPR010617">
    <property type="entry name" value="TMEM175-like"/>
</dbReference>
<dbReference type="GO" id="GO:0015252">
    <property type="term" value="F:proton channel activity"/>
    <property type="evidence" value="ECO:0007669"/>
    <property type="project" value="InterPro"/>
</dbReference>
<dbReference type="AlphaFoldDB" id="A0A561T215"/>
<keyword evidence="5 13" id="KW-0812">Transmembrane</keyword>
<dbReference type="RefSeq" id="WP_212612792.1">
    <property type="nucleotide sequence ID" value="NZ_VIWU01000001.1"/>
</dbReference>
<proteinExistence type="inferred from homology"/>
<dbReference type="GO" id="GO:0005267">
    <property type="term" value="F:potassium channel activity"/>
    <property type="evidence" value="ECO:0007669"/>
    <property type="project" value="UniProtKB-KW"/>
</dbReference>
<name>A0A561T215_9PSEU</name>
<dbReference type="Proteomes" id="UP000321261">
    <property type="component" value="Unassembled WGS sequence"/>
</dbReference>
<organism evidence="14 15">
    <name type="scientific">Pseudonocardia hierapolitana</name>
    <dbReference type="NCBI Taxonomy" id="1128676"/>
    <lineage>
        <taxon>Bacteria</taxon>
        <taxon>Bacillati</taxon>
        <taxon>Actinomycetota</taxon>
        <taxon>Actinomycetes</taxon>
        <taxon>Pseudonocardiales</taxon>
        <taxon>Pseudonocardiaceae</taxon>
        <taxon>Pseudonocardia</taxon>
    </lineage>
</organism>
<sequence>MTEPGGAERLVFFTDAVVAIAITLLVLPLVDAVGEAVDAGRSATEVITGNLGQFFSFLLSFAVIARLWSAHHRLFDGVTTASRRVVGLNMLWLLTIVVLPFPTEMIGGYGEDWFTAVLYIGSILASSACLTALSVAIRGRLVGGAGSMTALLALALLVAAFVPGVRYLALLLLFLAPLVERLWQRWRPDYWAA</sequence>
<keyword evidence="10 13" id="KW-0472">Membrane</keyword>
<comment type="catalytic activity">
    <reaction evidence="12">
        <text>K(+)(in) = K(+)(out)</text>
        <dbReference type="Rhea" id="RHEA:29463"/>
        <dbReference type="ChEBI" id="CHEBI:29103"/>
    </reaction>
</comment>
<dbReference type="EMBL" id="VIWU01000001">
    <property type="protein sequence ID" value="TWF81158.1"/>
    <property type="molecule type" value="Genomic_DNA"/>
</dbReference>
<evidence type="ECO:0000256" key="12">
    <source>
        <dbReference type="ARBA" id="ARBA00034430"/>
    </source>
</evidence>
<evidence type="ECO:0000256" key="4">
    <source>
        <dbReference type="ARBA" id="ARBA00022538"/>
    </source>
</evidence>
<evidence type="ECO:0000256" key="8">
    <source>
        <dbReference type="ARBA" id="ARBA00022989"/>
    </source>
</evidence>
<evidence type="ECO:0000256" key="10">
    <source>
        <dbReference type="ARBA" id="ARBA00023136"/>
    </source>
</evidence>
<reference evidence="14 15" key="1">
    <citation type="submission" date="2019-06" db="EMBL/GenBank/DDBJ databases">
        <title>Sequencing the genomes of 1000 actinobacteria strains.</title>
        <authorList>
            <person name="Klenk H.-P."/>
        </authorList>
    </citation>
    <scope>NUCLEOTIDE SEQUENCE [LARGE SCALE GENOMIC DNA]</scope>
    <source>
        <strain evidence="14 15">DSM 45671</strain>
    </source>
</reference>
<feature type="transmembrane region" description="Helical" evidence="13">
    <location>
        <begin position="113"/>
        <end position="137"/>
    </location>
</feature>
<evidence type="ECO:0000256" key="1">
    <source>
        <dbReference type="ARBA" id="ARBA00004141"/>
    </source>
</evidence>
<dbReference type="PANTHER" id="PTHR31462">
    <property type="entry name" value="ENDOSOMAL/LYSOSOMAL POTASSIUM CHANNEL TMEM175"/>
    <property type="match status" value="1"/>
</dbReference>
<feature type="transmembrane region" description="Helical" evidence="13">
    <location>
        <begin position="149"/>
        <end position="176"/>
    </location>
</feature>